<accession>A0ABV5LSW8</accession>
<dbReference type="Proteomes" id="UP001589748">
    <property type="component" value="Unassembled WGS sequence"/>
</dbReference>
<keyword evidence="2" id="KW-1185">Reference proteome</keyword>
<name>A0ABV5LSW8_9ACTN</name>
<gene>
    <name evidence="1" type="ORF">ACFFVI_09455</name>
</gene>
<organism evidence="1 2">
    <name type="scientific">Kineococcus gynurae</name>
    <dbReference type="NCBI Taxonomy" id="452979"/>
    <lineage>
        <taxon>Bacteria</taxon>
        <taxon>Bacillati</taxon>
        <taxon>Actinomycetota</taxon>
        <taxon>Actinomycetes</taxon>
        <taxon>Kineosporiales</taxon>
        <taxon>Kineosporiaceae</taxon>
        <taxon>Kineococcus</taxon>
    </lineage>
</organism>
<dbReference type="RefSeq" id="WP_380134921.1">
    <property type="nucleotide sequence ID" value="NZ_JBHLUI010000003.1"/>
</dbReference>
<comment type="caution">
    <text evidence="1">The sequence shown here is derived from an EMBL/GenBank/DDBJ whole genome shotgun (WGS) entry which is preliminary data.</text>
</comment>
<protein>
    <submittedName>
        <fullName evidence="1">DLW-39 family protein</fullName>
    </submittedName>
</protein>
<sequence length="34" mass="3607">MLAAVVGGAVYAWKKQSAAAAERDLWAEATDTVR</sequence>
<reference evidence="1 2" key="1">
    <citation type="submission" date="2024-09" db="EMBL/GenBank/DDBJ databases">
        <authorList>
            <person name="Sun Q."/>
            <person name="Mori K."/>
        </authorList>
    </citation>
    <scope>NUCLEOTIDE SEQUENCE [LARGE SCALE GENOMIC DNA]</scope>
    <source>
        <strain evidence="1 2">TISTR 1856</strain>
    </source>
</reference>
<dbReference type="InterPro" id="IPR047990">
    <property type="entry name" value="DLW39-like"/>
</dbReference>
<evidence type="ECO:0000313" key="1">
    <source>
        <dbReference type="EMBL" id="MFB9377196.1"/>
    </source>
</evidence>
<dbReference type="EMBL" id="JBHMDM010000004">
    <property type="protein sequence ID" value="MFB9377196.1"/>
    <property type="molecule type" value="Genomic_DNA"/>
</dbReference>
<proteinExistence type="predicted"/>
<dbReference type="NCBIfam" id="NF038356">
    <property type="entry name" value="actino_DLW39"/>
    <property type="match status" value="1"/>
</dbReference>
<evidence type="ECO:0000313" key="2">
    <source>
        <dbReference type="Proteomes" id="UP001589748"/>
    </source>
</evidence>